<feature type="region of interest" description="Disordered" evidence="1">
    <location>
        <begin position="1"/>
        <end position="27"/>
    </location>
</feature>
<dbReference type="Ensembl" id="ENSCJPT00005021438.1">
    <property type="protein sequence ID" value="ENSCJPP00005015092.1"/>
    <property type="gene ID" value="ENSCJPG00005012542.1"/>
</dbReference>
<protein>
    <submittedName>
        <fullName evidence="2">Uncharacterized protein</fullName>
    </submittedName>
</protein>
<reference evidence="2" key="1">
    <citation type="submission" date="2015-11" db="EMBL/GenBank/DDBJ databases">
        <authorList>
            <consortium name="International Coturnix japonica Genome Analysis Consortium"/>
            <person name="Warren W."/>
            <person name="Burt D.W."/>
            <person name="Antin P.B."/>
            <person name="Lanford R."/>
            <person name="Gros J."/>
            <person name="Wilson R.K."/>
        </authorList>
    </citation>
    <scope>NUCLEOTIDE SEQUENCE [LARGE SCALE GENOMIC DNA]</scope>
</reference>
<evidence type="ECO:0000256" key="1">
    <source>
        <dbReference type="SAM" id="MobiDB-lite"/>
    </source>
</evidence>
<reference evidence="2" key="2">
    <citation type="submission" date="2025-08" db="UniProtKB">
        <authorList>
            <consortium name="Ensembl"/>
        </authorList>
    </citation>
    <scope>IDENTIFICATION</scope>
</reference>
<proteinExistence type="predicted"/>
<feature type="region of interest" description="Disordered" evidence="1">
    <location>
        <begin position="73"/>
        <end position="114"/>
    </location>
</feature>
<feature type="compositionally biased region" description="Polar residues" evidence="1">
    <location>
        <begin position="101"/>
        <end position="114"/>
    </location>
</feature>
<evidence type="ECO:0000313" key="3">
    <source>
        <dbReference type="Proteomes" id="UP000694412"/>
    </source>
</evidence>
<dbReference type="Proteomes" id="UP000694412">
    <property type="component" value="Chromosome 2"/>
</dbReference>
<organism evidence="2 3">
    <name type="scientific">Coturnix japonica</name>
    <name type="common">Japanese quail</name>
    <name type="synonym">Coturnix coturnix japonica</name>
    <dbReference type="NCBI Taxonomy" id="93934"/>
    <lineage>
        <taxon>Eukaryota</taxon>
        <taxon>Metazoa</taxon>
        <taxon>Chordata</taxon>
        <taxon>Craniata</taxon>
        <taxon>Vertebrata</taxon>
        <taxon>Euteleostomi</taxon>
        <taxon>Archelosauria</taxon>
        <taxon>Archosauria</taxon>
        <taxon>Dinosauria</taxon>
        <taxon>Saurischia</taxon>
        <taxon>Theropoda</taxon>
        <taxon>Coelurosauria</taxon>
        <taxon>Aves</taxon>
        <taxon>Neognathae</taxon>
        <taxon>Galloanserae</taxon>
        <taxon>Galliformes</taxon>
        <taxon>Phasianidae</taxon>
        <taxon>Perdicinae</taxon>
        <taxon>Coturnix</taxon>
    </lineage>
</organism>
<accession>A0A8C2YBY0</accession>
<evidence type="ECO:0000313" key="2">
    <source>
        <dbReference type="Ensembl" id="ENSCJPP00005015092.1"/>
    </source>
</evidence>
<sequence>ARDLPRRDGPPPDQSGLGPAPATPPPAALQIVWRPSCCSLSGGCGRERAEEAGRTLNQDGVSQQAEDIRLSQRAMTPSDSAVPCVGPGTRVAVPRWESPCEGSSGTGSPQQRPG</sequence>
<feature type="compositionally biased region" description="Basic and acidic residues" evidence="1">
    <location>
        <begin position="1"/>
        <end position="10"/>
    </location>
</feature>
<keyword evidence="3" id="KW-1185">Reference proteome</keyword>
<dbReference type="AlphaFoldDB" id="A0A8C2YBY0"/>
<reference evidence="2" key="3">
    <citation type="submission" date="2025-09" db="UniProtKB">
        <authorList>
            <consortium name="Ensembl"/>
        </authorList>
    </citation>
    <scope>IDENTIFICATION</scope>
</reference>
<name>A0A8C2YBY0_COTJA</name>